<evidence type="ECO:0000256" key="3">
    <source>
        <dbReference type="ARBA" id="ARBA00023015"/>
    </source>
</evidence>
<feature type="region of interest" description="Disordered" evidence="7">
    <location>
        <begin position="193"/>
        <end position="218"/>
    </location>
</feature>
<keyword evidence="6" id="KW-0175">Coiled coil</keyword>
<dbReference type="GO" id="GO:0005654">
    <property type="term" value="C:nucleoplasm"/>
    <property type="evidence" value="ECO:0007669"/>
    <property type="project" value="UniProtKB-ARBA"/>
</dbReference>
<evidence type="ECO:0000256" key="1">
    <source>
        <dbReference type="ARBA" id="ARBA00004123"/>
    </source>
</evidence>
<feature type="coiled-coil region" evidence="6">
    <location>
        <begin position="24"/>
        <end position="55"/>
    </location>
</feature>
<gene>
    <name evidence="8" type="ORF">GIL414_LOCUS52983</name>
</gene>
<evidence type="ECO:0000256" key="5">
    <source>
        <dbReference type="ARBA" id="ARBA00023242"/>
    </source>
</evidence>
<keyword evidence="3" id="KW-0805">Transcription regulation</keyword>
<reference evidence="8" key="1">
    <citation type="submission" date="2021-02" db="EMBL/GenBank/DDBJ databases">
        <authorList>
            <person name="Nowell W R."/>
        </authorList>
    </citation>
    <scope>NUCLEOTIDE SEQUENCE</scope>
</reference>
<dbReference type="Pfam" id="PF08598">
    <property type="entry name" value="Sds3"/>
    <property type="match status" value="1"/>
</dbReference>
<name>A0A8S3CLI0_9BILA</name>
<comment type="caution">
    <text evidence="8">The sequence shown here is derived from an EMBL/GenBank/DDBJ whole genome shotgun (WGS) entry which is preliminary data.</text>
</comment>
<organism evidence="8 9">
    <name type="scientific">Rotaria magnacalcarata</name>
    <dbReference type="NCBI Taxonomy" id="392030"/>
    <lineage>
        <taxon>Eukaryota</taxon>
        <taxon>Metazoa</taxon>
        <taxon>Spiralia</taxon>
        <taxon>Gnathifera</taxon>
        <taxon>Rotifera</taxon>
        <taxon>Eurotatoria</taxon>
        <taxon>Bdelloidea</taxon>
        <taxon>Philodinida</taxon>
        <taxon>Philodinidae</taxon>
        <taxon>Rotaria</taxon>
    </lineage>
</organism>
<evidence type="ECO:0000256" key="4">
    <source>
        <dbReference type="ARBA" id="ARBA00023163"/>
    </source>
</evidence>
<protein>
    <submittedName>
        <fullName evidence="8">Uncharacterized protein</fullName>
    </submittedName>
</protein>
<dbReference type="Proteomes" id="UP000681720">
    <property type="component" value="Unassembled WGS sequence"/>
</dbReference>
<dbReference type="GO" id="GO:0010468">
    <property type="term" value="P:regulation of gene expression"/>
    <property type="evidence" value="ECO:0007669"/>
    <property type="project" value="UniProtKB-ARBA"/>
</dbReference>
<sequence length="218" mass="25786">ERQFEELKNILYEDSVLLIDRKLISIQNEEALEYQNELKKLYDEMKIDLEVAKHRRLIELQALEKSTESELLSLDQTLENDKFHLYISMREDIENKIHELETLKIKTQLCQNILQEVLPSEQQAQQLQAISTSKKRFDYSEPIKKTIKKRRFNGAKKTIERDNLAIFYQLSDIHIIEDWTVIQTSLQQSSNILEESDNNNDGGEKSDNCDDNFNHNNR</sequence>
<dbReference type="EMBL" id="CAJOBJ010182733">
    <property type="protein sequence ID" value="CAF4924443.1"/>
    <property type="molecule type" value="Genomic_DNA"/>
</dbReference>
<feature type="non-terminal residue" evidence="8">
    <location>
        <position position="1"/>
    </location>
</feature>
<evidence type="ECO:0000256" key="6">
    <source>
        <dbReference type="SAM" id="Coils"/>
    </source>
</evidence>
<comment type="subcellular location">
    <subcellularLocation>
        <location evidence="1">Nucleus</location>
    </subcellularLocation>
</comment>
<dbReference type="AlphaFoldDB" id="A0A8S3CLI0"/>
<keyword evidence="5" id="KW-0539">Nucleus</keyword>
<accession>A0A8S3CLI0</accession>
<keyword evidence="4" id="KW-0804">Transcription</keyword>
<evidence type="ECO:0000256" key="2">
    <source>
        <dbReference type="ARBA" id="ARBA00022491"/>
    </source>
</evidence>
<dbReference type="InterPro" id="IPR013907">
    <property type="entry name" value="Sds3"/>
</dbReference>
<proteinExistence type="predicted"/>
<keyword evidence="2" id="KW-0678">Repressor</keyword>
<evidence type="ECO:0000313" key="8">
    <source>
        <dbReference type="EMBL" id="CAF4924443.1"/>
    </source>
</evidence>
<evidence type="ECO:0000313" key="9">
    <source>
        <dbReference type="Proteomes" id="UP000681720"/>
    </source>
</evidence>
<evidence type="ECO:0000256" key="7">
    <source>
        <dbReference type="SAM" id="MobiDB-lite"/>
    </source>
</evidence>